<feature type="compositionally biased region" description="Basic and acidic residues" evidence="1">
    <location>
        <begin position="12"/>
        <end position="29"/>
    </location>
</feature>
<evidence type="ECO:0000313" key="2">
    <source>
        <dbReference type="EMBL" id="BDM72181.1"/>
    </source>
</evidence>
<feature type="region of interest" description="Disordered" evidence="1">
    <location>
        <begin position="1"/>
        <end position="29"/>
    </location>
</feature>
<dbReference type="EMBL" id="AP026073">
    <property type="protein sequence ID" value="BDM72181.1"/>
    <property type="molecule type" value="Genomic_DNA"/>
</dbReference>
<reference evidence="2" key="1">
    <citation type="submission" date="2022-06" db="EMBL/GenBank/DDBJ databases">
        <title>Complete genome sequence of Streptomyces nigrescens HEK616.</title>
        <authorList>
            <person name="Asamizu S."/>
            <person name="Onaka H."/>
        </authorList>
    </citation>
    <scope>NUCLEOTIDE SEQUENCE</scope>
    <source>
        <strain evidence="2">HEK616</strain>
    </source>
</reference>
<dbReference type="Proteomes" id="UP001059597">
    <property type="component" value="Chromosome"/>
</dbReference>
<gene>
    <name evidence="2" type="ORF">HEK616_56680</name>
</gene>
<protein>
    <submittedName>
        <fullName evidence="2">Uncharacterized protein</fullName>
    </submittedName>
</protein>
<evidence type="ECO:0000313" key="3">
    <source>
        <dbReference type="Proteomes" id="UP001059597"/>
    </source>
</evidence>
<sequence>MSSNNVRFSAPGERDYPVADRDLAEEQNEHLTRSLRAVRDNAAAPAEVQDLARKVLGGRLELKDVLDDPSGYRALTDGIAGMRESWRSMSPEDRQAVRARVEEKAEEAEADGVGATYRPR</sequence>
<organism evidence="2 3">
    <name type="scientific">Streptomyces nigrescens</name>
    <dbReference type="NCBI Taxonomy" id="1920"/>
    <lineage>
        <taxon>Bacteria</taxon>
        <taxon>Bacillati</taxon>
        <taxon>Actinomycetota</taxon>
        <taxon>Actinomycetes</taxon>
        <taxon>Kitasatosporales</taxon>
        <taxon>Streptomycetaceae</taxon>
        <taxon>Streptomyces</taxon>
    </lineage>
</organism>
<name>A0ABM8A0S7_STRNI</name>
<keyword evidence="3" id="KW-1185">Reference proteome</keyword>
<dbReference type="RefSeq" id="WP_261955646.1">
    <property type="nucleotide sequence ID" value="NZ_AP026073.1"/>
</dbReference>
<proteinExistence type="predicted"/>
<accession>A0ABM8A0S7</accession>
<evidence type="ECO:0000256" key="1">
    <source>
        <dbReference type="SAM" id="MobiDB-lite"/>
    </source>
</evidence>